<keyword evidence="2" id="KW-1185">Reference proteome</keyword>
<name>A0ACC1DCQ3_9NEOP</name>
<accession>A0ACC1DCQ3</accession>
<protein>
    <submittedName>
        <fullName evidence="1">Uncharacterized protein</fullName>
    </submittedName>
</protein>
<gene>
    <name evidence="1" type="ORF">K1T71_003478</name>
</gene>
<evidence type="ECO:0000313" key="1">
    <source>
        <dbReference type="EMBL" id="KAJ0181393.1"/>
    </source>
</evidence>
<dbReference type="EMBL" id="CM034391">
    <property type="protein sequence ID" value="KAJ0181393.1"/>
    <property type="molecule type" value="Genomic_DNA"/>
</dbReference>
<organism evidence="1 2">
    <name type="scientific">Dendrolimus kikuchii</name>
    <dbReference type="NCBI Taxonomy" id="765133"/>
    <lineage>
        <taxon>Eukaryota</taxon>
        <taxon>Metazoa</taxon>
        <taxon>Ecdysozoa</taxon>
        <taxon>Arthropoda</taxon>
        <taxon>Hexapoda</taxon>
        <taxon>Insecta</taxon>
        <taxon>Pterygota</taxon>
        <taxon>Neoptera</taxon>
        <taxon>Endopterygota</taxon>
        <taxon>Lepidoptera</taxon>
        <taxon>Glossata</taxon>
        <taxon>Ditrysia</taxon>
        <taxon>Bombycoidea</taxon>
        <taxon>Lasiocampidae</taxon>
        <taxon>Dendrolimus</taxon>
    </lineage>
</organism>
<evidence type="ECO:0000313" key="2">
    <source>
        <dbReference type="Proteomes" id="UP000824533"/>
    </source>
</evidence>
<reference evidence="1 2" key="1">
    <citation type="journal article" date="2021" name="Front. Genet.">
        <title>Chromosome-Level Genome Assembly Reveals Significant Gene Expansion in the Toll and IMD Signaling Pathways of Dendrolimus kikuchii.</title>
        <authorList>
            <person name="Zhou J."/>
            <person name="Wu P."/>
            <person name="Xiong Z."/>
            <person name="Liu N."/>
            <person name="Zhao N."/>
            <person name="Ji M."/>
            <person name="Qiu Y."/>
            <person name="Yang B."/>
        </authorList>
    </citation>
    <scope>NUCLEOTIDE SEQUENCE [LARGE SCALE GENOMIC DNA]</scope>
    <source>
        <strain evidence="1">Ann1</strain>
    </source>
</reference>
<dbReference type="Proteomes" id="UP000824533">
    <property type="component" value="Linkage Group LG05"/>
</dbReference>
<comment type="caution">
    <text evidence="1">The sequence shown here is derived from an EMBL/GenBank/DDBJ whole genome shotgun (WGS) entry which is preliminary data.</text>
</comment>
<sequence>MAVKQCCIESCKSSTTRQEDIGVTYHKFPKDITLYNTWITVTHYRHNTELPAFVCSRHFCKTDFQIYKDSKYILKSDAVPSIFPWLTEHKMASINKMNNMNSEEKTVDDLNNVSTSSKESEPESVDIIQKFIKDQERLIQEQNLEKFEMKDNQNNNNVKETTERKNEDVCKEKNESSMCSPSILDMMMNTETKELKKNHISVNQSMSSIDKGSSSVALSIGSKVEAKDYSGDWHAAEIVEVDYDEMEVLVHYATELKRHDEWISVSSPRLRPITSTPKVLQTKPSTSQQQLTTQPVPRPSSVIVKEEPKEIKQEPKEIKLEEKVKLTFEVGERCLARWRDNKRFMATINNKLENGSYEIVFDDGFYWKCSISRLYKWKPNKATGLTIDTVAQSPSTSSLSPVQYGAGPGNTPLTTPVFHTHLFDPTRDYLGSKSERREMKRKLNIKEIFNIGQKKPKTQKNVDKEPKKEIEKNVRVIKRVPKVKLDHAKVVLQTVKPKIEVKTELPDAVASIIGTVTKDEPTLNNEEIVVKKEIIYDKLIPMEVEVSKEYLAKGEEEIKLKQEESDITSEDIYDIDGSPDNTENKSDIDPILEEETALEKFEQPDELKHEQVIDRMKEVINKLENNINEIEKANSPKPAVTEAIEKLQEDVQEEIQEGVQEGVQEEIQEEIQAEIQEEIQEEIQKQIKEKVVEEPQEEIATNEVQIKDSPPEQNQPEVVEPEIENVEVVVVNPDKPKKLSKIKKSKKMRLLQERKVKKQVEKVKSELEEMKRQVEEMRQQMLAKTEELANRQPQEMPESYLLPGEWCCKWVNKQPVGTVSEIESDIKVDGNNKPILPRRSVQVEDKRLPPGWTKHMVRRSFGNSAGKWDVVLVNPENRRFHTKMDMRNYLENNPDESLRQYEYALLDFGVHLKLSRRMGWMRFTPGGEAEAPEILRPELTSASPLVKRKGLDLKRKVKGKEKRFKMKIKRPRPTQLHTRLPPNVGAIEENQSEGILPSCADAVSEMDYPPLEDGFVYVGSLKVQIIDNLLRCPAEGCFKNFRNNTLIQMHIKHYHRELRKMLGATPKVADLAYARTMPTDIEPVKSNADQRIIKVKITKPKREEPKENKESKESKEMKPELQVVIPQLPMSPKQETEVRPQDSPKLRLALNKPAKAPSGPRPPKRPKVLLPVRRPDPEPQEPAHEEFEPSPFKEIEMPMEALDFETAISTHTVTKPVLETKKKEKRTSYSHIPPKQSEDEDWFGNSDVETRSSYARSGTPDSKTMDLKIQQPVSSESNEEQKDGNMYMYTENGERIKIVHMKREEIINCHCGFREEDGLMVQCELCLCWQHALCHNIQREADVPEKYTCSICLNPRRGRRSRRFLHDQDRLYEGLLPAARACDSLRRSHELTGNLLRIDDALHALTLKYYVATKKDHPKLYLWAKDWEHAEIAYTQEKLNSDYTDLNIMISNIGKENLPVKADIKDMQLDIRTPSEDHDSDRFIPRDSHLGSQTLLSGLLSSPEGPSLELPISTSELERLAKSVQEQEAQLGCAAAPQPEAAIESGECRARLLRHIQRCQALIDARLDSIEAQVAELESQDPSFEDDETPDFFPRTKRTVQMLMRDLDTMEELGIIT</sequence>
<proteinExistence type="predicted"/>